<dbReference type="EMBL" id="CP011267">
    <property type="protein sequence ID" value="AKG92005.1"/>
    <property type="molecule type" value="Genomic_DNA"/>
</dbReference>
<sequence>MKIQIMGAGALGSLFGALLLKAGFDVVFVARGEQLKALQSRGLEVSGLMEEHFDVTAVSEPVDADLVFLTVKAYDTENAARQLEKVRFRAICSLQNGVGNEDILARHFDNVVGGVTTYGANLREPGHVIYAGEGMTLLGNFKGSGAEDFELVLREAGVNVEVVEDIERRIWEKACINAVINPITAVCRVRNGKIVEVPELWDVARRIAGECREVMSRMGYDVDVERAAKDVAVRTSMNRSSMLQDIEKGRRTEIEFINGAFVRKAREFGIDATYNEIMVKLVRGIELGVD</sequence>
<dbReference type="RefSeq" id="WP_048094667.1">
    <property type="nucleotide sequence ID" value="NZ_CP011267.1"/>
</dbReference>
<dbReference type="SUPFAM" id="SSF48179">
    <property type="entry name" value="6-phosphogluconate dehydrogenase C-terminal domain-like"/>
    <property type="match status" value="1"/>
</dbReference>
<evidence type="ECO:0000256" key="8">
    <source>
        <dbReference type="ARBA" id="ARBA00032024"/>
    </source>
</evidence>
<dbReference type="InterPro" id="IPR013328">
    <property type="entry name" value="6PGD_dom2"/>
</dbReference>
<dbReference type="PANTHER" id="PTHR43765:SF2">
    <property type="entry name" value="2-DEHYDROPANTOATE 2-REDUCTASE"/>
    <property type="match status" value="1"/>
</dbReference>
<dbReference type="GeneID" id="24803236"/>
<dbReference type="SUPFAM" id="SSF51735">
    <property type="entry name" value="NAD(P)-binding Rossmann-fold domains"/>
    <property type="match status" value="1"/>
</dbReference>
<dbReference type="Proteomes" id="UP000034723">
    <property type="component" value="Chromosome"/>
</dbReference>
<gene>
    <name evidence="15" type="ORF">GAH_00656</name>
</gene>
<evidence type="ECO:0000259" key="14">
    <source>
        <dbReference type="Pfam" id="PF08546"/>
    </source>
</evidence>
<evidence type="ECO:0000256" key="9">
    <source>
        <dbReference type="ARBA" id="ARBA00047506"/>
    </source>
</evidence>
<dbReference type="Gene3D" id="1.10.1040.10">
    <property type="entry name" value="N-(1-d-carboxylethyl)-l-norvaline Dehydrogenase, domain 2"/>
    <property type="match status" value="1"/>
</dbReference>
<dbReference type="InterPro" id="IPR013332">
    <property type="entry name" value="KPR_N"/>
</dbReference>
<dbReference type="KEGG" id="gah:GAH_00656"/>
<dbReference type="InterPro" id="IPR036291">
    <property type="entry name" value="NAD(P)-bd_dom_sf"/>
</dbReference>
<dbReference type="Gene3D" id="3.40.50.720">
    <property type="entry name" value="NAD(P)-binding Rossmann-like Domain"/>
    <property type="match status" value="1"/>
</dbReference>
<comment type="function">
    <text evidence="12">Catalyzes the NADPH-dependent reduction of ketopantoate into pantoic acid.</text>
</comment>
<dbReference type="InParanoid" id="A0A0F7IH40"/>
<comment type="catalytic activity">
    <reaction evidence="9">
        <text>(R)-pantoate + NADP(+) = 2-dehydropantoate + NADPH + H(+)</text>
        <dbReference type="Rhea" id="RHEA:16233"/>
        <dbReference type="ChEBI" id="CHEBI:11561"/>
        <dbReference type="ChEBI" id="CHEBI:15378"/>
        <dbReference type="ChEBI" id="CHEBI:15980"/>
        <dbReference type="ChEBI" id="CHEBI:57783"/>
        <dbReference type="ChEBI" id="CHEBI:58349"/>
        <dbReference type="EC" id="1.1.1.169"/>
    </reaction>
    <physiologicalReaction direction="right-to-left" evidence="9">
        <dbReference type="Rhea" id="RHEA:16235"/>
    </physiologicalReaction>
</comment>
<evidence type="ECO:0000256" key="7">
    <source>
        <dbReference type="ARBA" id="ARBA00023002"/>
    </source>
</evidence>
<comment type="function">
    <text evidence="11">Catalyzes the NAD(P)H-dependent reduction of ketopantoate into pantoic acid.</text>
</comment>
<feature type="domain" description="Ketopantoate reductase N-terminal" evidence="13">
    <location>
        <begin position="3"/>
        <end position="142"/>
    </location>
</feature>
<dbReference type="STRING" id="113653.GAH_00656"/>
<accession>A0A0F7IH40</accession>
<dbReference type="GO" id="GO:0050661">
    <property type="term" value="F:NADP binding"/>
    <property type="evidence" value="ECO:0007669"/>
    <property type="project" value="TreeGrafter"/>
</dbReference>
<comment type="pathway">
    <text evidence="1 12">Cofactor biosynthesis; coenzyme A biosynthesis.</text>
</comment>
<dbReference type="GO" id="GO:0005737">
    <property type="term" value="C:cytoplasm"/>
    <property type="evidence" value="ECO:0007669"/>
    <property type="project" value="TreeGrafter"/>
</dbReference>
<feature type="domain" description="Ketopantoate reductase C-terminal" evidence="14">
    <location>
        <begin position="165"/>
        <end position="286"/>
    </location>
</feature>
<evidence type="ECO:0000256" key="11">
    <source>
        <dbReference type="ARBA" id="ARBA00056765"/>
    </source>
</evidence>
<evidence type="ECO:0000313" key="15">
    <source>
        <dbReference type="EMBL" id="AKG92005.1"/>
    </source>
</evidence>
<reference evidence="15 16" key="1">
    <citation type="submission" date="2015-04" db="EMBL/GenBank/DDBJ databases">
        <title>The complete genome sequence of the hyperthermophilic, obligate iron-reducing archaeon Geoglobus ahangari strain 234T.</title>
        <authorList>
            <person name="Manzella M.P."/>
            <person name="Holmes D.E."/>
            <person name="Rocheleau J.M."/>
            <person name="Chung A."/>
            <person name="Reguera G."/>
            <person name="Kashefi K."/>
        </authorList>
    </citation>
    <scope>NUCLEOTIDE SEQUENCE [LARGE SCALE GENOMIC DNA]</scope>
    <source>
        <strain evidence="15 16">234</strain>
    </source>
</reference>
<dbReference type="PANTHER" id="PTHR43765">
    <property type="entry name" value="2-DEHYDROPANTOATE 2-REDUCTASE-RELATED"/>
    <property type="match status" value="1"/>
</dbReference>
<dbReference type="InterPro" id="IPR050838">
    <property type="entry name" value="Ketopantoate_reductase"/>
</dbReference>
<dbReference type="PATRIC" id="fig|113653.22.peg.656"/>
<evidence type="ECO:0000313" key="16">
    <source>
        <dbReference type="Proteomes" id="UP000034723"/>
    </source>
</evidence>
<name>A0A0F7IH40_9EURY</name>
<comment type="similarity">
    <text evidence="2 12">Belongs to the ketopantoate reductase family.</text>
</comment>
<keyword evidence="5 12" id="KW-0521">NADP</keyword>
<evidence type="ECO:0000256" key="10">
    <source>
        <dbReference type="ARBA" id="ARBA00048196"/>
    </source>
</evidence>
<dbReference type="NCBIfam" id="TIGR00745">
    <property type="entry name" value="apbA_panE"/>
    <property type="match status" value="1"/>
</dbReference>
<dbReference type="AlphaFoldDB" id="A0A0F7IH40"/>
<keyword evidence="6 12" id="KW-0173">Coenzyme A biosynthesis</keyword>
<evidence type="ECO:0000256" key="3">
    <source>
        <dbReference type="ARBA" id="ARBA00013014"/>
    </source>
</evidence>
<evidence type="ECO:0000256" key="6">
    <source>
        <dbReference type="ARBA" id="ARBA00022993"/>
    </source>
</evidence>
<proteinExistence type="inferred from homology"/>
<dbReference type="UniPathway" id="UPA00241"/>
<evidence type="ECO:0000256" key="2">
    <source>
        <dbReference type="ARBA" id="ARBA00007870"/>
    </source>
</evidence>
<keyword evidence="7 12" id="KW-0560">Oxidoreductase</keyword>
<dbReference type="InterPro" id="IPR013752">
    <property type="entry name" value="KPA_reductase"/>
</dbReference>
<dbReference type="Pfam" id="PF02558">
    <property type="entry name" value="ApbA"/>
    <property type="match status" value="1"/>
</dbReference>
<comment type="catalytic activity">
    <reaction evidence="10">
        <text>(R)-pantoate + NAD(+) = 2-dehydropantoate + NADH + H(+)</text>
        <dbReference type="Rhea" id="RHEA:61292"/>
        <dbReference type="ChEBI" id="CHEBI:11561"/>
        <dbReference type="ChEBI" id="CHEBI:15378"/>
        <dbReference type="ChEBI" id="CHEBI:15980"/>
        <dbReference type="ChEBI" id="CHEBI:57540"/>
        <dbReference type="ChEBI" id="CHEBI:57945"/>
    </reaction>
    <physiologicalReaction direction="right-to-left" evidence="10">
        <dbReference type="Rhea" id="RHEA:61294"/>
    </physiologicalReaction>
</comment>
<dbReference type="EC" id="1.1.1.169" evidence="3 12"/>
<dbReference type="GO" id="GO:0008677">
    <property type="term" value="F:2-dehydropantoate 2-reductase activity"/>
    <property type="evidence" value="ECO:0007669"/>
    <property type="project" value="UniProtKB-EC"/>
</dbReference>
<keyword evidence="16" id="KW-1185">Reference proteome</keyword>
<dbReference type="HOGENOM" id="CLU_031468_0_1_2"/>
<evidence type="ECO:0000256" key="12">
    <source>
        <dbReference type="RuleBase" id="RU362068"/>
    </source>
</evidence>
<organism evidence="15 16">
    <name type="scientific">Geoglobus ahangari</name>
    <dbReference type="NCBI Taxonomy" id="113653"/>
    <lineage>
        <taxon>Archaea</taxon>
        <taxon>Methanobacteriati</taxon>
        <taxon>Methanobacteriota</taxon>
        <taxon>Archaeoglobi</taxon>
        <taxon>Archaeoglobales</taxon>
        <taxon>Archaeoglobaceae</taxon>
        <taxon>Geoglobus</taxon>
    </lineage>
</organism>
<dbReference type="GO" id="GO:0015940">
    <property type="term" value="P:pantothenate biosynthetic process"/>
    <property type="evidence" value="ECO:0007669"/>
    <property type="project" value="InterPro"/>
</dbReference>
<evidence type="ECO:0000259" key="13">
    <source>
        <dbReference type="Pfam" id="PF02558"/>
    </source>
</evidence>
<dbReference type="InterPro" id="IPR008927">
    <property type="entry name" value="6-PGluconate_DH-like_C_sf"/>
</dbReference>
<protein>
    <recommendedName>
        <fullName evidence="4 12">2-dehydropantoate 2-reductase</fullName>
        <ecNumber evidence="3 12">1.1.1.169</ecNumber>
    </recommendedName>
    <alternativeName>
        <fullName evidence="8 12">Ketopantoate reductase</fullName>
    </alternativeName>
</protein>
<dbReference type="FunFam" id="1.10.1040.10:FF:000017">
    <property type="entry name" value="2-dehydropantoate 2-reductase"/>
    <property type="match status" value="1"/>
</dbReference>
<dbReference type="Pfam" id="PF08546">
    <property type="entry name" value="ApbA_C"/>
    <property type="match status" value="1"/>
</dbReference>
<evidence type="ECO:0000256" key="4">
    <source>
        <dbReference type="ARBA" id="ARBA00019465"/>
    </source>
</evidence>
<dbReference type="InterPro" id="IPR003710">
    <property type="entry name" value="ApbA"/>
</dbReference>
<dbReference type="GO" id="GO:0015937">
    <property type="term" value="P:coenzyme A biosynthetic process"/>
    <property type="evidence" value="ECO:0007669"/>
    <property type="project" value="UniProtKB-UniPathway"/>
</dbReference>
<evidence type="ECO:0000256" key="5">
    <source>
        <dbReference type="ARBA" id="ARBA00022857"/>
    </source>
</evidence>
<evidence type="ECO:0000256" key="1">
    <source>
        <dbReference type="ARBA" id="ARBA00004724"/>
    </source>
</evidence>